<dbReference type="GO" id="GO:1904680">
    <property type="term" value="F:peptide transmembrane transporter activity"/>
    <property type="evidence" value="ECO:0007669"/>
    <property type="project" value="TreeGrafter"/>
</dbReference>
<dbReference type="Gene3D" id="3.90.76.10">
    <property type="entry name" value="Dipeptide-binding Protein, Domain 1"/>
    <property type="match status" value="1"/>
</dbReference>
<dbReference type="GO" id="GO:0015833">
    <property type="term" value="P:peptide transport"/>
    <property type="evidence" value="ECO:0007669"/>
    <property type="project" value="TreeGrafter"/>
</dbReference>
<dbReference type="PANTHER" id="PTHR30290:SF9">
    <property type="entry name" value="OLIGOPEPTIDE-BINDING PROTEIN APPA"/>
    <property type="match status" value="1"/>
</dbReference>
<dbReference type="EMBL" id="UOEO01000004">
    <property type="protein sequence ID" value="VAW14123.1"/>
    <property type="molecule type" value="Genomic_DNA"/>
</dbReference>
<keyword evidence="2" id="KW-0813">Transport</keyword>
<evidence type="ECO:0000256" key="1">
    <source>
        <dbReference type="ARBA" id="ARBA00005695"/>
    </source>
</evidence>
<dbReference type="SUPFAM" id="SSF53850">
    <property type="entry name" value="Periplasmic binding protein-like II"/>
    <property type="match status" value="1"/>
</dbReference>
<evidence type="ECO:0000256" key="2">
    <source>
        <dbReference type="ARBA" id="ARBA00022448"/>
    </source>
</evidence>
<evidence type="ECO:0000256" key="3">
    <source>
        <dbReference type="ARBA" id="ARBA00022729"/>
    </source>
</evidence>
<dbReference type="AlphaFoldDB" id="A0A3B0TDB2"/>
<organism evidence="5">
    <name type="scientific">hydrothermal vent metagenome</name>
    <dbReference type="NCBI Taxonomy" id="652676"/>
    <lineage>
        <taxon>unclassified sequences</taxon>
        <taxon>metagenomes</taxon>
        <taxon>ecological metagenomes</taxon>
    </lineage>
</organism>
<name>A0A3B0TDB2_9ZZZZ</name>
<gene>
    <name evidence="5" type="ORF">MNBD_ALPHA12-2191</name>
</gene>
<dbReference type="InterPro" id="IPR039424">
    <property type="entry name" value="SBP_5"/>
</dbReference>
<evidence type="ECO:0000259" key="4">
    <source>
        <dbReference type="Pfam" id="PF00496"/>
    </source>
</evidence>
<dbReference type="GO" id="GO:0043190">
    <property type="term" value="C:ATP-binding cassette (ABC) transporter complex"/>
    <property type="evidence" value="ECO:0007669"/>
    <property type="project" value="InterPro"/>
</dbReference>
<feature type="domain" description="Solute-binding protein family 5" evidence="4">
    <location>
        <begin position="130"/>
        <end position="508"/>
    </location>
</feature>
<evidence type="ECO:0000313" key="5">
    <source>
        <dbReference type="EMBL" id="VAW14123.1"/>
    </source>
</evidence>
<dbReference type="InterPro" id="IPR030678">
    <property type="entry name" value="Peptide/Ni-bd"/>
</dbReference>
<dbReference type="Pfam" id="PF00496">
    <property type="entry name" value="SBP_bac_5"/>
    <property type="match status" value="1"/>
</dbReference>
<dbReference type="Gene3D" id="3.40.190.10">
    <property type="entry name" value="Periplasmic binding protein-like II"/>
    <property type="match status" value="1"/>
</dbReference>
<dbReference type="InterPro" id="IPR000914">
    <property type="entry name" value="SBP_5_dom"/>
</dbReference>
<accession>A0A3B0TDB2</accession>
<dbReference type="Gene3D" id="3.10.105.10">
    <property type="entry name" value="Dipeptide-binding Protein, Domain 3"/>
    <property type="match status" value="1"/>
</dbReference>
<comment type="similarity">
    <text evidence="1">Belongs to the bacterial solute-binding protein 5 family.</text>
</comment>
<protein>
    <submittedName>
        <fullName evidence="5">ABC transporter, substrate-binding protein (Cluster 5, nickel/peptides/opines)</fullName>
    </submittedName>
</protein>
<dbReference type="GO" id="GO:0042597">
    <property type="term" value="C:periplasmic space"/>
    <property type="evidence" value="ECO:0007669"/>
    <property type="project" value="UniProtKB-ARBA"/>
</dbReference>
<sequence>MDDKQKPQFTPAQQARIDRELAEAYDFDPRDPLFGLSKDDMSGPKLKRRSVMRLMAAAGSLGALNVLPFGSMVSQAMASESGGTLTCGWAGVGQIVTLDPAQINQVVQFQIASNVLSGLMHINKDLVGEGDLAENWTISEDGKQYIFKLREGVTFHNGDKFTAQDVIFTYNRSKDPQKSIHSRVIKDVTAVEALNDYEVKFILARPQASFLTKTLERASGRAMTIVSRGALETMGTSDYGLAPVGTGPFKVVQHQLGQGVILEKFENYYDPERPKLDKVIIKPISDAEPLAAAIEAGDIQLIGGNGIPGELVDRFVANPDLVVSEITGPGFQSVWINPWHEKMRVSDFNKPVSELMKESGFMVRLAIAKALDRDRYLKIAQFGRGTPAYGTINPAMRYYFDETLPETSNQRFDLEEAQKLMADAGYPNGEGFPTLKLSTTPSGRREAQVVANILKKNLNIKIQLETKEWSVSVEEFNTMKWDLRRSGSGGDYDPDDALVDWMQTNSKFNGRTRDRKTMPFGYFSDKEVDALVDEESTEADLPKRRELVQKANKITSDKVASIFLYHPADILVYSKKINFPAESRIPGLVDLDRASFKS</sequence>
<reference evidence="5" key="1">
    <citation type="submission" date="2018-06" db="EMBL/GenBank/DDBJ databases">
        <authorList>
            <person name="Zhirakovskaya E."/>
        </authorList>
    </citation>
    <scope>NUCLEOTIDE SEQUENCE</scope>
</reference>
<keyword evidence="3" id="KW-0732">Signal</keyword>
<dbReference type="PANTHER" id="PTHR30290">
    <property type="entry name" value="PERIPLASMIC BINDING COMPONENT OF ABC TRANSPORTER"/>
    <property type="match status" value="1"/>
</dbReference>
<dbReference type="PIRSF" id="PIRSF002741">
    <property type="entry name" value="MppA"/>
    <property type="match status" value="1"/>
</dbReference>
<proteinExistence type="inferred from homology"/>
<dbReference type="CDD" id="cd00995">
    <property type="entry name" value="PBP2_NikA_DppA_OppA_like"/>
    <property type="match status" value="1"/>
</dbReference>